<dbReference type="InterPro" id="IPR037523">
    <property type="entry name" value="VOC_core"/>
</dbReference>
<proteinExistence type="inferred from homology"/>
<evidence type="ECO:0000256" key="1">
    <source>
        <dbReference type="ARBA" id="ARBA00011051"/>
    </source>
</evidence>
<accession>A0ABY3PJP6</accession>
<protein>
    <recommendedName>
        <fullName evidence="2">Bleomycin resistance protein</fullName>
    </recommendedName>
</protein>
<evidence type="ECO:0000313" key="6">
    <source>
        <dbReference type="Proteomes" id="UP001054846"/>
    </source>
</evidence>
<feature type="domain" description="VOC" evidence="4">
    <location>
        <begin position="2"/>
        <end position="119"/>
    </location>
</feature>
<dbReference type="EMBL" id="CP063845">
    <property type="protein sequence ID" value="UFP93839.1"/>
    <property type="molecule type" value="Genomic_DNA"/>
</dbReference>
<evidence type="ECO:0000313" key="5">
    <source>
        <dbReference type="EMBL" id="UFP93839.1"/>
    </source>
</evidence>
<dbReference type="CDD" id="cd08349">
    <property type="entry name" value="BLMA_like"/>
    <property type="match status" value="1"/>
</dbReference>
<organism evidence="5 6">
    <name type="scientific">Gloeobacter morelensis MG652769</name>
    <dbReference type="NCBI Taxonomy" id="2781736"/>
    <lineage>
        <taxon>Bacteria</taxon>
        <taxon>Bacillati</taxon>
        <taxon>Cyanobacteriota</taxon>
        <taxon>Cyanophyceae</taxon>
        <taxon>Gloeobacterales</taxon>
        <taxon>Gloeobacteraceae</taxon>
        <taxon>Gloeobacter</taxon>
        <taxon>Gloeobacter morelensis</taxon>
    </lineage>
</organism>
<keyword evidence="3" id="KW-0046">Antibiotic resistance</keyword>
<reference evidence="5 6" key="1">
    <citation type="journal article" date="2021" name="Genome Biol. Evol.">
        <title>Complete Genome Sequencing of a Novel Gloeobacter Species from a Waterfall Cave in Mexico.</title>
        <authorList>
            <person name="Saw J.H."/>
            <person name="Cardona T."/>
            <person name="Montejano G."/>
        </authorList>
    </citation>
    <scope>NUCLEOTIDE SEQUENCE [LARGE SCALE GENOMIC DNA]</scope>
    <source>
        <strain evidence="5">MG652769</strain>
    </source>
</reference>
<dbReference type="PROSITE" id="PS51819">
    <property type="entry name" value="VOC"/>
    <property type="match status" value="1"/>
</dbReference>
<gene>
    <name evidence="5" type="ORF">ISF26_18985</name>
</gene>
<dbReference type="InterPro" id="IPR000335">
    <property type="entry name" value="Bleomycin-R"/>
</dbReference>
<evidence type="ECO:0000256" key="2">
    <source>
        <dbReference type="ARBA" id="ARBA00021572"/>
    </source>
</evidence>
<dbReference type="Pfam" id="PF19581">
    <property type="entry name" value="Glyoxalase_7"/>
    <property type="match status" value="1"/>
</dbReference>
<dbReference type="Gene3D" id="3.10.180.10">
    <property type="entry name" value="2,3-Dihydroxybiphenyl 1,2-Dioxygenase, domain 1"/>
    <property type="match status" value="1"/>
</dbReference>
<name>A0ABY3PJP6_9CYAN</name>
<evidence type="ECO:0000256" key="3">
    <source>
        <dbReference type="ARBA" id="ARBA00023251"/>
    </source>
</evidence>
<comment type="similarity">
    <text evidence="1">Belongs to the bleomycin resistance protein family.</text>
</comment>
<evidence type="ECO:0000259" key="4">
    <source>
        <dbReference type="PROSITE" id="PS51819"/>
    </source>
</evidence>
<keyword evidence="6" id="KW-1185">Reference proteome</keyword>
<dbReference type="InterPro" id="IPR029068">
    <property type="entry name" value="Glyas_Bleomycin-R_OHBP_Dase"/>
</dbReference>
<dbReference type="Proteomes" id="UP001054846">
    <property type="component" value="Chromosome"/>
</dbReference>
<sequence>MDITQVVPILRIFDIEKAKEFYVQFLGFNVDWEHRFAEGMPVYLQVSRANLVLHLSEHHGDCSPGGTVFVRASGLDDFYRELNAKPYGRTQPAIEIAPWHAKLLEVIDPFGNRIRFNEDLAPVERAQ</sequence>
<dbReference type="RefSeq" id="WP_230840893.1">
    <property type="nucleotide sequence ID" value="NZ_CP063845.1"/>
</dbReference>
<dbReference type="SUPFAM" id="SSF54593">
    <property type="entry name" value="Glyoxalase/Bleomycin resistance protein/Dihydroxybiphenyl dioxygenase"/>
    <property type="match status" value="1"/>
</dbReference>